<sequence length="183" mass="20574">MTDKIDYNNPLQGVGLKQMLTEIVDHYGFPILFAYLNINCFKNNPSIAASVKFLKKTEWARHKVEVFYLYQYKNLPKVSSEQFALPPRERIVPAHQKPREPAVLSLEDAEIQNEKRAKKVALRDQNTGARRGSSKAYNERRNAGFGKSRSSDPWKSDKKSSSSTSNGPGSAADPWGNWKGGGD</sequence>
<proteinExistence type="predicted"/>
<accession>A0A317CE74</accession>
<evidence type="ECO:0000313" key="3">
    <source>
        <dbReference type="Proteomes" id="UP000245539"/>
    </source>
</evidence>
<dbReference type="InterPro" id="IPR018668">
    <property type="entry name" value="DNA-binding_VF530-like"/>
</dbReference>
<dbReference type="Proteomes" id="UP000245539">
    <property type="component" value="Unassembled WGS sequence"/>
</dbReference>
<dbReference type="GO" id="GO:0003677">
    <property type="term" value="F:DNA binding"/>
    <property type="evidence" value="ECO:0007669"/>
    <property type="project" value="InterPro"/>
</dbReference>
<keyword evidence="3" id="KW-1185">Reference proteome</keyword>
<dbReference type="RefSeq" id="WP_109837829.1">
    <property type="nucleotide sequence ID" value="NZ_QGKM01000030.1"/>
</dbReference>
<dbReference type="Pfam" id="PF09905">
    <property type="entry name" value="VF530"/>
    <property type="match status" value="1"/>
</dbReference>
<evidence type="ECO:0000313" key="2">
    <source>
        <dbReference type="EMBL" id="PWQ96858.1"/>
    </source>
</evidence>
<dbReference type="OrthoDB" id="9806870at2"/>
<feature type="compositionally biased region" description="Basic and acidic residues" evidence="1">
    <location>
        <begin position="88"/>
        <end position="100"/>
    </location>
</feature>
<evidence type="ECO:0000256" key="1">
    <source>
        <dbReference type="SAM" id="MobiDB-lite"/>
    </source>
</evidence>
<dbReference type="InterPro" id="IPR036361">
    <property type="entry name" value="SAP_dom_sf"/>
</dbReference>
<gene>
    <name evidence="2" type="ORF">DKW60_11640</name>
</gene>
<reference evidence="2 3" key="1">
    <citation type="submission" date="2018-05" db="EMBL/GenBank/DDBJ databases">
        <title>Leucothrix arctica sp. nov., isolated from Arctic seawater.</title>
        <authorList>
            <person name="Choi A."/>
            <person name="Baek K."/>
        </authorList>
    </citation>
    <scope>NUCLEOTIDE SEQUENCE [LARGE SCALE GENOMIC DNA]</scope>
    <source>
        <strain evidence="2 3">JCM 18388</strain>
    </source>
</reference>
<comment type="caution">
    <text evidence="2">The sequence shown here is derived from an EMBL/GenBank/DDBJ whole genome shotgun (WGS) entry which is preliminary data.</text>
</comment>
<dbReference type="Gene3D" id="1.10.720.30">
    <property type="entry name" value="SAP domain"/>
    <property type="match status" value="1"/>
</dbReference>
<protein>
    <recommendedName>
        <fullName evidence="4">DUF2132 domain-containing protein</fullName>
    </recommendedName>
</protein>
<organism evidence="2 3">
    <name type="scientific">Leucothrix pacifica</name>
    <dbReference type="NCBI Taxonomy" id="1247513"/>
    <lineage>
        <taxon>Bacteria</taxon>
        <taxon>Pseudomonadati</taxon>
        <taxon>Pseudomonadota</taxon>
        <taxon>Gammaproteobacteria</taxon>
        <taxon>Thiotrichales</taxon>
        <taxon>Thiotrichaceae</taxon>
        <taxon>Leucothrix</taxon>
    </lineage>
</organism>
<feature type="region of interest" description="Disordered" evidence="1">
    <location>
        <begin position="88"/>
        <end position="183"/>
    </location>
</feature>
<dbReference type="EMBL" id="QGKM01000030">
    <property type="protein sequence ID" value="PWQ96858.1"/>
    <property type="molecule type" value="Genomic_DNA"/>
</dbReference>
<name>A0A317CE74_9GAMM</name>
<dbReference type="AlphaFoldDB" id="A0A317CE74"/>
<feature type="compositionally biased region" description="Basic and acidic residues" evidence="1">
    <location>
        <begin position="149"/>
        <end position="160"/>
    </location>
</feature>
<evidence type="ECO:0008006" key="4">
    <source>
        <dbReference type="Google" id="ProtNLM"/>
    </source>
</evidence>